<sequence length="392" mass="42552">MWLIAIDEAGYGPKLGPLVVAASLWRNADAPMEQSVDVPKGPDPFSAVAAPVMVGSAAAGTRKIRVDDSKQIFRSKSSGKDGGSLRTLHAITSVAHHACGRSEATLTERLTTLIPRDFDRLASIPWLASMVDAARLPDAVDNAITPIDDCQAAIEQWSQSQWKLRDVQARMVDAEAFNQFCESSGNKSDLLGETSIGLAADLIKTLDCDGVNGDDPSTESAVKNSKGEPKNAKSKNAKGGIVAEKEPVQIFFDRHGGRRYYAGPIQQVLGKTPVEVISETSQQSVYETQYRGRRLRLHFTVKGDRFVPVALSSLHAKYLREVAMSSLNAYFETQLMSAPLQEAADASFKGGTLIPKFSPTAGYPTDAARFLRLIDPVIERLAIPTLKLVRVR</sequence>
<reference evidence="2 3" key="1">
    <citation type="submission" date="2017-05" db="EMBL/GenBank/DDBJ databases">
        <authorList>
            <person name="Varghese N."/>
            <person name="Submissions S."/>
        </authorList>
    </citation>
    <scope>NUCLEOTIDE SEQUENCE [LARGE SCALE GENOMIC DNA]</scope>
    <source>
        <strain evidence="2 3">DSM 25457</strain>
    </source>
</reference>
<organism evidence="2 3">
    <name type="scientific">Neorhodopirellula lusitana</name>
    <dbReference type="NCBI Taxonomy" id="445327"/>
    <lineage>
        <taxon>Bacteria</taxon>
        <taxon>Pseudomonadati</taxon>
        <taxon>Planctomycetota</taxon>
        <taxon>Planctomycetia</taxon>
        <taxon>Pirellulales</taxon>
        <taxon>Pirellulaceae</taxon>
        <taxon>Neorhodopirellula</taxon>
    </lineage>
</organism>
<keyword evidence="3" id="KW-1185">Reference proteome</keyword>
<evidence type="ECO:0000313" key="3">
    <source>
        <dbReference type="Proteomes" id="UP001158067"/>
    </source>
</evidence>
<comment type="caution">
    <text evidence="2">The sequence shown here is derived from an EMBL/GenBank/DDBJ whole genome shotgun (WGS) entry which is preliminary data.</text>
</comment>
<evidence type="ECO:0000313" key="2">
    <source>
        <dbReference type="EMBL" id="SMP77030.1"/>
    </source>
</evidence>
<accession>A0ABY1QPD2</accession>
<feature type="region of interest" description="Disordered" evidence="1">
    <location>
        <begin position="214"/>
        <end position="238"/>
    </location>
</feature>
<gene>
    <name evidence="2" type="ORF">SAMN06265222_12270</name>
</gene>
<dbReference type="Gene3D" id="3.30.420.10">
    <property type="entry name" value="Ribonuclease H-like superfamily/Ribonuclease H"/>
    <property type="match status" value="2"/>
</dbReference>
<evidence type="ECO:0000256" key="1">
    <source>
        <dbReference type="SAM" id="MobiDB-lite"/>
    </source>
</evidence>
<proteinExistence type="predicted"/>
<dbReference type="InterPro" id="IPR012337">
    <property type="entry name" value="RNaseH-like_sf"/>
</dbReference>
<protein>
    <submittedName>
        <fullName evidence="2">Uncharacterized protein</fullName>
    </submittedName>
</protein>
<name>A0ABY1QPD2_9BACT</name>
<dbReference type="InterPro" id="IPR036397">
    <property type="entry name" value="RNaseH_sf"/>
</dbReference>
<dbReference type="EMBL" id="FXUG01000022">
    <property type="protein sequence ID" value="SMP77030.1"/>
    <property type="molecule type" value="Genomic_DNA"/>
</dbReference>
<dbReference type="SUPFAM" id="SSF53098">
    <property type="entry name" value="Ribonuclease H-like"/>
    <property type="match status" value="1"/>
</dbReference>
<dbReference type="RefSeq" id="WP_283435326.1">
    <property type="nucleotide sequence ID" value="NZ_FXUG01000022.1"/>
</dbReference>
<dbReference type="Proteomes" id="UP001158067">
    <property type="component" value="Unassembled WGS sequence"/>
</dbReference>